<dbReference type="AlphaFoldDB" id="D5EH46"/>
<organism evidence="4 5">
    <name type="scientific">Aminobacterium colombiense (strain DSM 12261 / ALA-1)</name>
    <dbReference type="NCBI Taxonomy" id="572547"/>
    <lineage>
        <taxon>Bacteria</taxon>
        <taxon>Thermotogati</taxon>
        <taxon>Synergistota</taxon>
        <taxon>Synergistia</taxon>
        <taxon>Synergistales</taxon>
        <taxon>Aminobacteriaceae</taxon>
        <taxon>Aminobacterium</taxon>
    </lineage>
</organism>
<dbReference type="eggNOG" id="COG0520">
    <property type="taxonomic scope" value="Bacteria"/>
</dbReference>
<dbReference type="InterPro" id="IPR000653">
    <property type="entry name" value="DegT/StrS_aminotransferase"/>
</dbReference>
<comment type="cofactor">
    <cofactor evidence="1">
        <name>pyridoxal 5'-phosphate</name>
        <dbReference type="ChEBI" id="CHEBI:597326"/>
    </cofactor>
</comment>
<dbReference type="STRING" id="572547.Amico_1765"/>
<dbReference type="Gene3D" id="3.40.640.10">
    <property type="entry name" value="Type I PLP-dependent aspartate aminotransferase-like (Major domain)"/>
    <property type="match status" value="1"/>
</dbReference>
<dbReference type="InterPro" id="IPR015421">
    <property type="entry name" value="PyrdxlP-dep_Trfase_major"/>
</dbReference>
<evidence type="ECO:0000256" key="3">
    <source>
        <dbReference type="RuleBase" id="RU004508"/>
    </source>
</evidence>
<evidence type="ECO:0000256" key="1">
    <source>
        <dbReference type="ARBA" id="ARBA00001933"/>
    </source>
</evidence>
<comment type="similarity">
    <text evidence="3">Belongs to the DegT/DnrJ/EryC1 family.</text>
</comment>
<dbReference type="RefSeq" id="WP_013049140.1">
    <property type="nucleotide sequence ID" value="NC_014011.1"/>
</dbReference>
<keyword evidence="5" id="KW-1185">Reference proteome</keyword>
<dbReference type="HOGENOM" id="CLU_040896_1_1_0"/>
<dbReference type="Pfam" id="PF01041">
    <property type="entry name" value="DegT_DnrJ_EryC1"/>
    <property type="match status" value="1"/>
</dbReference>
<dbReference type="EMBL" id="CP001997">
    <property type="protein sequence ID" value="ADE57878.1"/>
    <property type="molecule type" value="Genomic_DNA"/>
</dbReference>
<protein>
    <submittedName>
        <fullName evidence="4">Aromatic amino acid beta-eliminating lyase/threonine aldolase</fullName>
    </submittedName>
</protein>
<reference evidence="4 5" key="1">
    <citation type="journal article" date="2010" name="Stand. Genomic Sci.">
        <title>Complete genome sequence of Aminobacterium colombiense type strain (ALA-1).</title>
        <authorList>
            <person name="Chertkov O."/>
            <person name="Sikorski J."/>
            <person name="Brambilla E."/>
            <person name="Lapidus A."/>
            <person name="Copeland A."/>
            <person name="Glavina Del Rio T."/>
            <person name="Nolan M."/>
            <person name="Lucas S."/>
            <person name="Tice H."/>
            <person name="Cheng J.F."/>
            <person name="Han C."/>
            <person name="Detter J.C."/>
            <person name="Bruce D."/>
            <person name="Tapia R."/>
            <person name="Goodwin L."/>
            <person name="Pitluck S."/>
            <person name="Liolios K."/>
            <person name="Ivanova N."/>
            <person name="Mavromatis K."/>
            <person name="Ovchinnikova G."/>
            <person name="Pati A."/>
            <person name="Chen A."/>
            <person name="Palaniappan K."/>
            <person name="Land M."/>
            <person name="Hauser L."/>
            <person name="Chang Y.J."/>
            <person name="Jeffries C.D."/>
            <person name="Spring S."/>
            <person name="Rohde M."/>
            <person name="Goker M."/>
            <person name="Bristow J."/>
            <person name="Eisen J.A."/>
            <person name="Markowitz V."/>
            <person name="Hugenholtz P."/>
            <person name="Kyrpides N.C."/>
            <person name="Klenk H.P."/>
        </authorList>
    </citation>
    <scope>NUCLEOTIDE SEQUENCE [LARGE SCALE GENOMIC DNA]</scope>
    <source>
        <strain evidence="5">DSM 12261 / ALA-1</strain>
    </source>
</reference>
<evidence type="ECO:0000313" key="4">
    <source>
        <dbReference type="EMBL" id="ADE57878.1"/>
    </source>
</evidence>
<sequence length="404" mass="43749">MTIYEKFGIEPIINVDGPLTRYGGAIMEKETLDAMDEAAKYSVPLDQLQAAASKIIAEKTHAEAGLVTGGACAALTLATAACICGYDVARMDRLPDTTDMPNEVIMPCHQISGYTHAIRAAGAKLIGVGIPHAPVAPFSVYITNKWHIESMITEKTAAIAYVVRTGSHPSLEEVIEVGKKYNIPVIVDAAPEIPPIENLHKFIDMGADLVCISGGKGIRGPQNSGILCGRKDLIASAAIQMLEAPSEAYDEWNPPSSFIPKDKFRGTPSHGIGRAMKVSKENIVGLLTALQNLNVEAFVAKEASLIELLQGIKGEIEKIPGISATFVESEYCLCSYPTLEINVDEKITGISAYEICAKMRLKNIYLRDRYVNQGIVRIYSINMNKEIAEKIEKALIETINGARS</sequence>
<evidence type="ECO:0000313" key="5">
    <source>
        <dbReference type="Proteomes" id="UP000002366"/>
    </source>
</evidence>
<dbReference type="KEGG" id="aco:Amico_1765"/>
<gene>
    <name evidence="4" type="ordered locus">Amico_1765</name>
</gene>
<proteinExistence type="inferred from homology"/>
<dbReference type="Proteomes" id="UP000002366">
    <property type="component" value="Chromosome"/>
</dbReference>
<name>D5EH46_AMICL</name>
<keyword evidence="4" id="KW-0456">Lyase</keyword>
<dbReference type="PANTHER" id="PTHR32328:SF0">
    <property type="entry name" value="L-SERYL-TRNA(SEC) SELENIUM TRANSFERASE"/>
    <property type="match status" value="1"/>
</dbReference>
<dbReference type="PANTHER" id="PTHR32328">
    <property type="entry name" value="L-SERYL-TRNA(SEC) SELENIUM TRANSFERASE"/>
    <property type="match status" value="1"/>
</dbReference>
<dbReference type="GO" id="GO:0004125">
    <property type="term" value="F:L-seryl-tRNA(Sec) selenium transferase activity"/>
    <property type="evidence" value="ECO:0007669"/>
    <property type="project" value="TreeGrafter"/>
</dbReference>
<dbReference type="OrthoDB" id="9787096at2"/>
<dbReference type="SUPFAM" id="SSF53383">
    <property type="entry name" value="PLP-dependent transferases"/>
    <property type="match status" value="1"/>
</dbReference>
<evidence type="ECO:0000256" key="2">
    <source>
        <dbReference type="ARBA" id="ARBA00022898"/>
    </source>
</evidence>
<accession>D5EH46</accession>
<dbReference type="GO" id="GO:0016829">
    <property type="term" value="F:lyase activity"/>
    <property type="evidence" value="ECO:0007669"/>
    <property type="project" value="UniProtKB-KW"/>
</dbReference>
<keyword evidence="2 3" id="KW-0663">Pyridoxal phosphate</keyword>
<dbReference type="InterPro" id="IPR015424">
    <property type="entry name" value="PyrdxlP-dep_Trfase"/>
</dbReference>